<accession>A0A068QUV6</accession>
<dbReference type="KEGG" id="xdo:XDD1_2880"/>
<proteinExistence type="predicted"/>
<sequence>MAEVKAGTGQNENHFRGLKIINDHFGVSKSIFYLNEFYMMICFPFC</sequence>
<organism evidence="1 2">
    <name type="scientific">Xenorhabdus doucetiae</name>
    <dbReference type="NCBI Taxonomy" id="351671"/>
    <lineage>
        <taxon>Bacteria</taxon>
        <taxon>Pseudomonadati</taxon>
        <taxon>Pseudomonadota</taxon>
        <taxon>Gammaproteobacteria</taxon>
        <taxon>Enterobacterales</taxon>
        <taxon>Morganellaceae</taxon>
        <taxon>Xenorhabdus</taxon>
    </lineage>
</organism>
<gene>
    <name evidence="1" type="ORF">XDD1_2880</name>
</gene>
<dbReference type="HOGENOM" id="CLU_3190807_0_0_6"/>
<dbReference type="AlphaFoldDB" id="A0A068QUV6"/>
<evidence type="ECO:0000313" key="1">
    <source>
        <dbReference type="EMBL" id="CDG18579.1"/>
    </source>
</evidence>
<dbReference type="Proteomes" id="UP000032721">
    <property type="component" value="Chromosome"/>
</dbReference>
<dbReference type="EMBL" id="FO704550">
    <property type="protein sequence ID" value="CDG18579.1"/>
    <property type="molecule type" value="Genomic_DNA"/>
</dbReference>
<protein>
    <submittedName>
        <fullName evidence="1">Uncharacterized protein</fullName>
    </submittedName>
</protein>
<name>A0A068QUV6_9GAMM</name>
<reference evidence="1 2" key="1">
    <citation type="submission" date="2013-07" db="EMBL/GenBank/DDBJ databases">
        <authorList>
            <person name="Genoscope - CEA"/>
        </authorList>
    </citation>
    <scope>NUCLEOTIDE SEQUENCE [LARGE SCALE GENOMIC DNA]</scope>
    <source>
        <strain evidence="2">FRM16 / DSM 17909</strain>
    </source>
</reference>
<evidence type="ECO:0000313" key="2">
    <source>
        <dbReference type="Proteomes" id="UP000032721"/>
    </source>
</evidence>